<evidence type="ECO:0000313" key="5">
    <source>
        <dbReference type="Proteomes" id="UP001179647"/>
    </source>
</evidence>
<evidence type="ECO:0000313" key="4">
    <source>
        <dbReference type="EMBL" id="WEG74321.1"/>
    </source>
</evidence>
<evidence type="ECO:0000256" key="1">
    <source>
        <dbReference type="ARBA" id="ARBA00093462"/>
    </source>
</evidence>
<dbReference type="KEGG" id="vie:OL234_06525"/>
<dbReference type="InterPro" id="IPR053843">
    <property type="entry name" value="DnaD_N"/>
</dbReference>
<dbReference type="RefSeq" id="WP_275470122.1">
    <property type="nucleotide sequence ID" value="NZ_CP110232.1"/>
</dbReference>
<accession>A0AAF0CWS3</accession>
<dbReference type="InterPro" id="IPR006343">
    <property type="entry name" value="DnaB/C_C"/>
</dbReference>
<gene>
    <name evidence="4" type="ORF">OL234_06525</name>
</gene>
<dbReference type="Gene3D" id="1.10.10.630">
    <property type="entry name" value="DnaD domain-like"/>
    <property type="match status" value="1"/>
</dbReference>
<dbReference type="InterPro" id="IPR036388">
    <property type="entry name" value="WH-like_DNA-bd_sf"/>
</dbReference>
<evidence type="ECO:0000259" key="3">
    <source>
        <dbReference type="Pfam" id="PF21984"/>
    </source>
</evidence>
<organism evidence="4 5">
    <name type="scientific">Vagococcus intermedius</name>
    <dbReference type="NCBI Taxonomy" id="2991418"/>
    <lineage>
        <taxon>Bacteria</taxon>
        <taxon>Bacillati</taxon>
        <taxon>Bacillota</taxon>
        <taxon>Bacilli</taxon>
        <taxon>Lactobacillales</taxon>
        <taxon>Enterococcaceae</taxon>
        <taxon>Vagococcus</taxon>
    </lineage>
</organism>
<dbReference type="Pfam" id="PF07261">
    <property type="entry name" value="DnaB_2"/>
    <property type="match status" value="1"/>
</dbReference>
<dbReference type="PANTHER" id="PTHR37293">
    <property type="entry name" value="PHAGE REPLICATION PROTEIN-RELATED"/>
    <property type="match status" value="1"/>
</dbReference>
<protein>
    <submittedName>
        <fullName evidence="4">DnaD domain protein</fullName>
    </submittedName>
</protein>
<dbReference type="EMBL" id="CP110232">
    <property type="protein sequence ID" value="WEG74321.1"/>
    <property type="molecule type" value="Genomic_DNA"/>
</dbReference>
<name>A0AAF0CWS3_9ENTE</name>
<dbReference type="AlphaFoldDB" id="A0AAF0CWS3"/>
<dbReference type="Pfam" id="PF21984">
    <property type="entry name" value="DnaD_N"/>
    <property type="match status" value="1"/>
</dbReference>
<dbReference type="PANTHER" id="PTHR37293:SF6">
    <property type="entry name" value="DNA REPLICATION PROTEIN DNAD"/>
    <property type="match status" value="1"/>
</dbReference>
<evidence type="ECO:0000259" key="2">
    <source>
        <dbReference type="Pfam" id="PF07261"/>
    </source>
</evidence>
<dbReference type="NCBIfam" id="TIGR01446">
    <property type="entry name" value="DnaD_dom"/>
    <property type="match status" value="1"/>
</dbReference>
<reference evidence="4" key="1">
    <citation type="submission" date="2022-10" db="EMBL/GenBank/DDBJ databases">
        <title>Vagococcus sp. isolated from poultry meat.</title>
        <authorList>
            <person name="Johansson P."/>
            <person name="Bjorkroth J."/>
        </authorList>
    </citation>
    <scope>NUCLEOTIDE SEQUENCE</scope>
    <source>
        <strain evidence="4">STAA11</strain>
    </source>
</reference>
<dbReference type="InterPro" id="IPR034829">
    <property type="entry name" value="DnaD-like_sf"/>
</dbReference>
<feature type="domain" description="DnaB/C C-terminal" evidence="2">
    <location>
        <begin position="128"/>
        <end position="199"/>
    </location>
</feature>
<dbReference type="Gene3D" id="1.10.10.10">
    <property type="entry name" value="Winged helix-like DNA-binding domain superfamily/Winged helix DNA-binding domain"/>
    <property type="match status" value="1"/>
</dbReference>
<feature type="domain" description="DnaD N-terminal" evidence="3">
    <location>
        <begin position="15"/>
        <end position="113"/>
    </location>
</feature>
<keyword evidence="5" id="KW-1185">Reference proteome</keyword>
<dbReference type="Proteomes" id="UP001179647">
    <property type="component" value="Chromosome"/>
</dbReference>
<dbReference type="InterPro" id="IPR053162">
    <property type="entry name" value="DnaD"/>
</dbReference>
<proteinExistence type="inferred from homology"/>
<dbReference type="SUPFAM" id="SSF158499">
    <property type="entry name" value="DnaD domain-like"/>
    <property type="match status" value="1"/>
</dbReference>
<sequence length="235" mass="27545">MLELTRYLQAGNTTISNLLLNHYHDLGMSHQEFILYMKLMQHQQQGVPFPDLLKIAEQMGESAEIIFHLVESLLNKNIIAMVTTQNEQGQTSDSYDLTLVYGRLSQLETSKAHQVSVKNEQEQQRELFQLFESEFGRPLSPMELETIGLWIHEDQYKLEIIQLALREAVLNQAYSLKYIDRILLNWERKNLRSKEQIISEQQKRKKALGKNEQPIYQESQDELPIIPMDNWLSQT</sequence>
<comment type="similarity">
    <text evidence="1">Belongs to the DnaB/DnaD family.</text>
</comment>